<gene>
    <name evidence="1" type="ORF">SAMN05443636_1879</name>
</gene>
<sequence length="38" mass="4572">MPVSERCHITEWAALLEESVPETACDERRLEFRPREER</sequence>
<organism evidence="1 2">
    <name type="scientific">Halobaculum gomorrense</name>
    <dbReference type="NCBI Taxonomy" id="43928"/>
    <lineage>
        <taxon>Archaea</taxon>
        <taxon>Methanobacteriati</taxon>
        <taxon>Methanobacteriota</taxon>
        <taxon>Stenosarchaea group</taxon>
        <taxon>Halobacteria</taxon>
        <taxon>Halobacteriales</taxon>
        <taxon>Haloferacaceae</taxon>
        <taxon>Halobaculum</taxon>
    </lineage>
</organism>
<dbReference type="STRING" id="43928.SAMN05443636_1879"/>
<dbReference type="AlphaFoldDB" id="A0A1M5QF05"/>
<name>A0A1M5QF05_9EURY</name>
<evidence type="ECO:0000313" key="1">
    <source>
        <dbReference type="EMBL" id="SHH12765.1"/>
    </source>
</evidence>
<reference evidence="1 2" key="1">
    <citation type="submission" date="2016-11" db="EMBL/GenBank/DDBJ databases">
        <authorList>
            <person name="Jaros S."/>
            <person name="Januszkiewicz K."/>
            <person name="Wedrychowicz H."/>
        </authorList>
    </citation>
    <scope>NUCLEOTIDE SEQUENCE [LARGE SCALE GENOMIC DNA]</scope>
    <source>
        <strain evidence="1 2">DSM 9297</strain>
    </source>
</reference>
<dbReference type="EMBL" id="FQWV01000004">
    <property type="protein sequence ID" value="SHH12765.1"/>
    <property type="molecule type" value="Genomic_DNA"/>
</dbReference>
<dbReference type="Proteomes" id="UP000184357">
    <property type="component" value="Unassembled WGS sequence"/>
</dbReference>
<evidence type="ECO:0000313" key="2">
    <source>
        <dbReference type="Proteomes" id="UP000184357"/>
    </source>
</evidence>
<protein>
    <submittedName>
        <fullName evidence="1">Uncharacterized protein</fullName>
    </submittedName>
</protein>
<keyword evidence="2" id="KW-1185">Reference proteome</keyword>
<accession>A0A1M5QF05</accession>
<proteinExistence type="predicted"/>